<dbReference type="eggNOG" id="ENOG50337MH">
    <property type="taxonomic scope" value="Bacteria"/>
</dbReference>
<evidence type="ECO:0000313" key="1">
    <source>
        <dbReference type="EMBL" id="EWC40200.1"/>
    </source>
</evidence>
<gene>
    <name evidence="1" type="ORF">B597_016620</name>
</gene>
<reference evidence="1 2" key="1">
    <citation type="journal article" date="2013" name="Genome Announc.">
        <title>Draft Genome of the Nitrogen-Fixing Bacterium Pseudomonas stutzeri Strain KOS6 Isolated from Industrial Hydrocarbon Sludge.</title>
        <authorList>
            <person name="Grigoryeva T.V."/>
            <person name="Laikov A.V."/>
            <person name="Naumova R.P."/>
            <person name="Manolov A.I."/>
            <person name="Larin A.K."/>
            <person name="Karpova I.Y."/>
            <person name="Semashko T.A."/>
            <person name="Alexeev D.G."/>
            <person name="Kostryukova E.S."/>
            <person name="Muller R."/>
            <person name="Govorun V.M."/>
        </authorList>
    </citation>
    <scope>NUCLEOTIDE SEQUENCE [LARGE SCALE GENOMIC DNA]</scope>
    <source>
        <strain evidence="1 2">KOS6</strain>
    </source>
</reference>
<proteinExistence type="predicted"/>
<evidence type="ECO:0000313" key="2">
    <source>
        <dbReference type="Proteomes" id="UP000026923"/>
    </source>
</evidence>
<protein>
    <submittedName>
        <fullName evidence="1">Phage tail protein</fullName>
    </submittedName>
</protein>
<dbReference type="OrthoDB" id="6692826at2"/>
<sequence length="94" mass="9976">MIVYQYNAAGLYQGETEADESPLEPGVLLMPARTTAVAPPADVPAGRWPRWNGVAWELATKPQAPAAPDPVAKLQAFLNENPDVAALIEQPAAV</sequence>
<dbReference type="RefSeq" id="WP_003294361.1">
    <property type="nucleotide sequence ID" value="NZ_KK020676.1"/>
</dbReference>
<accession>A0A061JPC2</accession>
<organism evidence="1 2">
    <name type="scientific">Stutzerimonas stutzeri KOS6</name>
    <dbReference type="NCBI Taxonomy" id="1218352"/>
    <lineage>
        <taxon>Bacteria</taxon>
        <taxon>Pseudomonadati</taxon>
        <taxon>Pseudomonadota</taxon>
        <taxon>Gammaproteobacteria</taxon>
        <taxon>Pseudomonadales</taxon>
        <taxon>Pseudomonadaceae</taxon>
        <taxon>Stutzerimonas</taxon>
    </lineage>
</organism>
<name>A0A061JPC2_STUST</name>
<dbReference type="Proteomes" id="UP000026923">
    <property type="component" value="Unassembled WGS sequence"/>
</dbReference>
<dbReference type="EMBL" id="AMCZ02000024">
    <property type="protein sequence ID" value="EWC40200.1"/>
    <property type="molecule type" value="Genomic_DNA"/>
</dbReference>
<dbReference type="HOGENOM" id="CLU_186035_0_0_6"/>
<comment type="caution">
    <text evidence="1">The sequence shown here is derived from an EMBL/GenBank/DDBJ whole genome shotgun (WGS) entry which is preliminary data.</text>
</comment>
<dbReference type="AlphaFoldDB" id="A0A061JPC2"/>